<evidence type="ECO:0000256" key="1">
    <source>
        <dbReference type="SAM" id="MobiDB-lite"/>
    </source>
</evidence>
<dbReference type="AlphaFoldDB" id="A0A2H3K2K6"/>
<reference evidence="2 3" key="1">
    <citation type="journal article" date="2012" name="Science">
        <title>The Paleozoic origin of enzymatic lignin decomposition reconstructed from 31 fungal genomes.</title>
        <authorList>
            <person name="Floudas D."/>
            <person name="Binder M."/>
            <person name="Riley R."/>
            <person name="Barry K."/>
            <person name="Blanchette R.A."/>
            <person name="Henrissat B."/>
            <person name="Martinez A.T."/>
            <person name="Otillar R."/>
            <person name="Spatafora J.W."/>
            <person name="Yadav J.S."/>
            <person name="Aerts A."/>
            <person name="Benoit I."/>
            <person name="Boyd A."/>
            <person name="Carlson A."/>
            <person name="Copeland A."/>
            <person name="Coutinho P.M."/>
            <person name="de Vries R.P."/>
            <person name="Ferreira P."/>
            <person name="Findley K."/>
            <person name="Foster B."/>
            <person name="Gaskell J."/>
            <person name="Glotzer D."/>
            <person name="Gorecki P."/>
            <person name="Heitman J."/>
            <person name="Hesse C."/>
            <person name="Hori C."/>
            <person name="Igarashi K."/>
            <person name="Jurgens J.A."/>
            <person name="Kallen N."/>
            <person name="Kersten P."/>
            <person name="Kohler A."/>
            <person name="Kuees U."/>
            <person name="Kumar T.K.A."/>
            <person name="Kuo A."/>
            <person name="LaButti K."/>
            <person name="Larrondo L.F."/>
            <person name="Lindquist E."/>
            <person name="Ling A."/>
            <person name="Lombard V."/>
            <person name="Lucas S."/>
            <person name="Lundell T."/>
            <person name="Martin R."/>
            <person name="McLaughlin D.J."/>
            <person name="Morgenstern I."/>
            <person name="Morin E."/>
            <person name="Murat C."/>
            <person name="Nagy L.G."/>
            <person name="Nolan M."/>
            <person name="Ohm R.A."/>
            <person name="Patyshakuliyeva A."/>
            <person name="Rokas A."/>
            <person name="Ruiz-Duenas F.J."/>
            <person name="Sabat G."/>
            <person name="Salamov A."/>
            <person name="Samejima M."/>
            <person name="Schmutz J."/>
            <person name="Slot J.C."/>
            <person name="St John F."/>
            <person name="Stenlid J."/>
            <person name="Sun H."/>
            <person name="Sun S."/>
            <person name="Syed K."/>
            <person name="Tsang A."/>
            <person name="Wiebenga A."/>
            <person name="Young D."/>
            <person name="Pisabarro A."/>
            <person name="Eastwood D.C."/>
            <person name="Martin F."/>
            <person name="Cullen D."/>
            <person name="Grigoriev I.V."/>
            <person name="Hibbett D.S."/>
        </authorList>
    </citation>
    <scope>NUCLEOTIDE SEQUENCE [LARGE SCALE GENOMIC DNA]</scope>
    <source>
        <strain evidence="2 3">MD-104</strain>
    </source>
</reference>
<feature type="region of interest" description="Disordered" evidence="1">
    <location>
        <begin position="1"/>
        <end position="55"/>
    </location>
</feature>
<dbReference type="EMBL" id="KB468124">
    <property type="protein sequence ID" value="PCH42627.1"/>
    <property type="molecule type" value="Genomic_DNA"/>
</dbReference>
<keyword evidence="3" id="KW-1185">Reference proteome</keyword>
<evidence type="ECO:0000313" key="2">
    <source>
        <dbReference type="EMBL" id="PCH42627.1"/>
    </source>
</evidence>
<evidence type="ECO:0000313" key="3">
    <source>
        <dbReference type="Proteomes" id="UP000218811"/>
    </source>
</evidence>
<feature type="compositionally biased region" description="Polar residues" evidence="1">
    <location>
        <begin position="43"/>
        <end position="55"/>
    </location>
</feature>
<protein>
    <submittedName>
        <fullName evidence="2">Uncharacterized protein</fullName>
    </submittedName>
</protein>
<dbReference type="OrthoDB" id="2757813at2759"/>
<dbReference type="Proteomes" id="UP000218811">
    <property type="component" value="Unassembled WGS sequence"/>
</dbReference>
<name>A0A2H3K2K6_WOLCO</name>
<sequence>MHVKTPVQDKGKTIDPSNWGNVGIDPSGPDPAAQQHEFEAYSRRTSSSHLSDQLPSASVRITTIVEYRTEAALKVVEAGRQARSNIAEGP</sequence>
<gene>
    <name evidence="2" type="ORF">WOLCODRAFT_152656</name>
</gene>
<organism evidence="2 3">
    <name type="scientific">Wolfiporia cocos (strain MD-104)</name>
    <name type="common">Brown rot fungus</name>
    <dbReference type="NCBI Taxonomy" id="742152"/>
    <lineage>
        <taxon>Eukaryota</taxon>
        <taxon>Fungi</taxon>
        <taxon>Dikarya</taxon>
        <taxon>Basidiomycota</taxon>
        <taxon>Agaricomycotina</taxon>
        <taxon>Agaricomycetes</taxon>
        <taxon>Polyporales</taxon>
        <taxon>Phaeolaceae</taxon>
        <taxon>Wolfiporia</taxon>
    </lineage>
</organism>
<accession>A0A2H3K2K6</accession>
<proteinExistence type="predicted"/>